<dbReference type="SMR" id="A0A3L6G8S6"/>
<feature type="domain" description="CBM20" evidence="1">
    <location>
        <begin position="67"/>
        <end position="168"/>
    </location>
</feature>
<keyword evidence="2" id="KW-0418">Kinase</keyword>
<dbReference type="PROSITE" id="PS51166">
    <property type="entry name" value="CBM20"/>
    <property type="match status" value="1"/>
</dbReference>
<dbReference type="InterPro" id="IPR002044">
    <property type="entry name" value="CBM20"/>
</dbReference>
<dbReference type="Proteomes" id="UP000251960">
    <property type="component" value="Chromosome 10"/>
</dbReference>
<keyword evidence="2" id="KW-0808">Transferase</keyword>
<dbReference type="EMBL" id="NCVQ01000002">
    <property type="protein sequence ID" value="PWZ44953.1"/>
    <property type="molecule type" value="Genomic_DNA"/>
</dbReference>
<comment type="caution">
    <text evidence="2">The sequence shown here is derived from an EMBL/GenBank/DDBJ whole genome shotgun (WGS) entry which is preliminary data.</text>
</comment>
<dbReference type="Pfam" id="PF00686">
    <property type="entry name" value="CBM_20"/>
    <property type="match status" value="1"/>
</dbReference>
<dbReference type="PANTHER" id="PTHR47453">
    <property type="entry name" value="PHOSPHOGLUCAN, WATER DIKINASE, CHLOROPLASTIC"/>
    <property type="match status" value="1"/>
</dbReference>
<evidence type="ECO:0000259" key="1">
    <source>
        <dbReference type="PROSITE" id="PS51166"/>
    </source>
</evidence>
<dbReference type="SUPFAM" id="SSF49452">
    <property type="entry name" value="Starch-binding domain-like"/>
    <property type="match status" value="1"/>
</dbReference>
<gene>
    <name evidence="2" type="primary">GWD3_1</name>
    <name evidence="2" type="ORF">Zm00014a_033837</name>
</gene>
<organism evidence="2">
    <name type="scientific">Zea mays</name>
    <name type="common">Maize</name>
    <dbReference type="NCBI Taxonomy" id="4577"/>
    <lineage>
        <taxon>Eukaryota</taxon>
        <taxon>Viridiplantae</taxon>
        <taxon>Streptophyta</taxon>
        <taxon>Embryophyta</taxon>
        <taxon>Tracheophyta</taxon>
        <taxon>Spermatophyta</taxon>
        <taxon>Magnoliopsida</taxon>
        <taxon>Liliopsida</taxon>
        <taxon>Poales</taxon>
        <taxon>Poaceae</taxon>
        <taxon>PACMAD clade</taxon>
        <taxon>Panicoideae</taxon>
        <taxon>Andropogonodae</taxon>
        <taxon>Andropogoneae</taxon>
        <taxon>Tripsacinae</taxon>
        <taxon>Zea</taxon>
    </lineage>
</organism>
<proteinExistence type="predicted"/>
<dbReference type="ExpressionAtlas" id="A0A3L6G8S6">
    <property type="expression patterns" value="baseline and differential"/>
</dbReference>
<dbReference type="GO" id="GO:0016301">
    <property type="term" value="F:kinase activity"/>
    <property type="evidence" value="ECO:0007669"/>
    <property type="project" value="UniProtKB-KW"/>
</dbReference>
<dbReference type="SMART" id="SM01065">
    <property type="entry name" value="CBM_2"/>
    <property type="match status" value="1"/>
</dbReference>
<protein>
    <submittedName>
        <fullName evidence="2">Phosphoglucan, water dikinase, chloroplastic</fullName>
    </submittedName>
</protein>
<name>A0A3L6G8S6_MAIZE</name>
<dbReference type="PANTHER" id="PTHR47453:SF1">
    <property type="entry name" value="PHOSPHOGLUCAN, WATER DIKINASE, CHLOROPLASTIC"/>
    <property type="match status" value="1"/>
</dbReference>
<dbReference type="InterPro" id="IPR013784">
    <property type="entry name" value="Carb-bd-like_fold"/>
</dbReference>
<accession>A0A3L6G8S6</accession>
<dbReference type="GO" id="GO:2001070">
    <property type="term" value="F:starch binding"/>
    <property type="evidence" value="ECO:0007669"/>
    <property type="project" value="InterPro"/>
</dbReference>
<reference evidence="2" key="1">
    <citation type="journal article" date="2018" name="Nat. Genet.">
        <title>Extensive intraspecific gene order and gene structural variations between Mo17 and other maize genomes.</title>
        <authorList>
            <person name="Sun S."/>
            <person name="Zhou Y."/>
            <person name="Chen J."/>
            <person name="Shi J."/>
            <person name="Zhao H."/>
            <person name="Zhao H."/>
            <person name="Song W."/>
            <person name="Zhang M."/>
            <person name="Cui Y."/>
            <person name="Dong X."/>
            <person name="Liu H."/>
            <person name="Ma X."/>
            <person name="Jiao Y."/>
            <person name="Wang B."/>
            <person name="Wei X."/>
            <person name="Stein J.C."/>
            <person name="Glaubitz J.C."/>
            <person name="Lu F."/>
            <person name="Yu G."/>
            <person name="Liang C."/>
            <person name="Fengler K."/>
            <person name="Li B."/>
            <person name="Rafalski A."/>
            <person name="Schnable P.S."/>
            <person name="Ware D.H."/>
            <person name="Buckler E.S."/>
            <person name="Lai J."/>
        </authorList>
    </citation>
    <scope>NUCLEOTIDE SEQUENCE [LARGE SCALE GENOMIC DNA]</scope>
    <source>
        <tissue evidence="2">Seedling</tissue>
    </source>
</reference>
<dbReference type="AlphaFoldDB" id="A0A3L6G8S6"/>
<sequence length="372" mass="41956">MTSLRPFDPSLAVAAASSRPWRGLDGAFAAAVVRRRGRVAAPWRRAFSCRAGSAASATKRTKEKKQTDPLKQDIVRLHVRLDHQVMFGEHVGIIGSTKELGSWKSQVDMDWTPNGWVCQLDVPGEALLEFKFVIILNKGKDKIWEDGDNRVVNLPKNGSFDMPCHWNKTKEPLDLLGSSEIKLSGDTEVIGEDAKLSENIALEEMGSICNAGVGDLTPKHESSTLGGQWQGSDTVFMRSNEHHNTENCRKWDMTGLDAVSLKLVEGDKASRNWWRKLELVRVLLSEYVQDQSHLEALTYSAIYLKWIYTGQIPCFEDGGHHRPNKHAEISRQIFGEIERIYYGKNTSSQVDCFIPHSTCEINIVLQLFYLYH</sequence>
<dbReference type="InterPro" id="IPR013783">
    <property type="entry name" value="Ig-like_fold"/>
</dbReference>
<dbReference type="Gene3D" id="2.60.40.10">
    <property type="entry name" value="Immunoglobulins"/>
    <property type="match status" value="1"/>
</dbReference>
<evidence type="ECO:0000313" key="2">
    <source>
        <dbReference type="EMBL" id="PWZ44953.1"/>
    </source>
</evidence>